<feature type="region of interest" description="Disordered" evidence="1">
    <location>
        <begin position="1"/>
        <end position="122"/>
    </location>
</feature>
<feature type="compositionally biased region" description="Low complexity" evidence="1">
    <location>
        <begin position="100"/>
        <end position="122"/>
    </location>
</feature>
<keyword evidence="4" id="KW-1185">Reference proteome</keyword>
<feature type="region of interest" description="Disordered" evidence="1">
    <location>
        <begin position="490"/>
        <end position="586"/>
    </location>
</feature>
<feature type="region of interest" description="Disordered" evidence="1">
    <location>
        <begin position="162"/>
        <end position="182"/>
    </location>
</feature>
<feature type="transmembrane region" description="Helical" evidence="2">
    <location>
        <begin position="340"/>
        <end position="365"/>
    </location>
</feature>
<feature type="transmembrane region" description="Helical" evidence="2">
    <location>
        <begin position="309"/>
        <end position="328"/>
    </location>
</feature>
<dbReference type="EMBL" id="JAUSRA010000001">
    <property type="protein sequence ID" value="MDP9795358.1"/>
    <property type="molecule type" value="Genomic_DNA"/>
</dbReference>
<reference evidence="3 4" key="1">
    <citation type="submission" date="2023-07" db="EMBL/GenBank/DDBJ databases">
        <title>Sequencing the genomes of 1000 actinobacteria strains.</title>
        <authorList>
            <person name="Klenk H.-P."/>
        </authorList>
    </citation>
    <scope>NUCLEOTIDE SEQUENCE [LARGE SCALE GENOMIC DNA]</scope>
    <source>
        <strain evidence="3 4">DSM 44710</strain>
    </source>
</reference>
<keyword evidence="2" id="KW-1133">Transmembrane helix</keyword>
<dbReference type="PANTHER" id="PTHR45691:SF6">
    <property type="entry name" value="PROTEIN DIAPHANOUS"/>
    <property type="match status" value="1"/>
</dbReference>
<evidence type="ECO:0000313" key="3">
    <source>
        <dbReference type="EMBL" id="MDP9795358.1"/>
    </source>
</evidence>
<feature type="transmembrane region" description="Helical" evidence="2">
    <location>
        <begin position="422"/>
        <end position="444"/>
    </location>
</feature>
<keyword evidence="2" id="KW-0472">Membrane</keyword>
<feature type="compositionally biased region" description="Pro residues" evidence="1">
    <location>
        <begin position="556"/>
        <end position="573"/>
    </location>
</feature>
<accession>A0ABT9MVA3</accession>
<dbReference type="RefSeq" id="WP_306831104.1">
    <property type="nucleotide sequence ID" value="NZ_JAUSRA010000001.1"/>
</dbReference>
<feature type="transmembrane region" description="Helical" evidence="2">
    <location>
        <begin position="250"/>
        <end position="273"/>
    </location>
</feature>
<proteinExistence type="predicted"/>
<keyword evidence="2" id="KW-0812">Transmembrane</keyword>
<dbReference type="Proteomes" id="UP001240984">
    <property type="component" value="Unassembled WGS sequence"/>
</dbReference>
<protein>
    <submittedName>
        <fullName evidence="3">Uncharacterized protein</fullName>
    </submittedName>
</protein>
<feature type="compositionally biased region" description="Low complexity" evidence="1">
    <location>
        <begin position="162"/>
        <end position="179"/>
    </location>
</feature>
<organism evidence="3 4">
    <name type="scientific">Catenuloplanes nepalensis</name>
    <dbReference type="NCBI Taxonomy" id="587533"/>
    <lineage>
        <taxon>Bacteria</taxon>
        <taxon>Bacillati</taxon>
        <taxon>Actinomycetota</taxon>
        <taxon>Actinomycetes</taxon>
        <taxon>Micromonosporales</taxon>
        <taxon>Micromonosporaceae</taxon>
        <taxon>Catenuloplanes</taxon>
    </lineage>
</organism>
<feature type="compositionally biased region" description="Low complexity" evidence="1">
    <location>
        <begin position="47"/>
        <end position="67"/>
    </location>
</feature>
<dbReference type="PANTHER" id="PTHR45691">
    <property type="entry name" value="PROTEIN DIAPHANOUS"/>
    <property type="match status" value="1"/>
</dbReference>
<gene>
    <name evidence="3" type="ORF">J2S43_003870</name>
</gene>
<feature type="compositionally biased region" description="Polar residues" evidence="1">
    <location>
        <begin position="68"/>
        <end position="82"/>
    </location>
</feature>
<feature type="compositionally biased region" description="Low complexity" evidence="1">
    <location>
        <begin position="12"/>
        <end position="39"/>
    </location>
</feature>
<comment type="caution">
    <text evidence="3">The sequence shown here is derived from an EMBL/GenBank/DDBJ whole genome shotgun (WGS) entry which is preliminary data.</text>
</comment>
<name>A0ABT9MVA3_9ACTN</name>
<dbReference type="InterPro" id="IPR051412">
    <property type="entry name" value="Formin_Homology_Diaphanous_sf"/>
</dbReference>
<evidence type="ECO:0000256" key="2">
    <source>
        <dbReference type="SAM" id="Phobius"/>
    </source>
</evidence>
<evidence type="ECO:0000256" key="1">
    <source>
        <dbReference type="SAM" id="MobiDB-lite"/>
    </source>
</evidence>
<feature type="compositionally biased region" description="Pro residues" evidence="1">
    <location>
        <begin position="490"/>
        <end position="527"/>
    </location>
</feature>
<sequence>MQSPTPDPAERPSPAAGDPAEPSSAASPAAAEPAAVSAPQSRPAYPPAVLAEPVTTPAAPVHTTPLAGTQSAAPQRTQTPSASGDARPATAPAEAGQTGAVSDVSPEAAASPEATASEAVASPESAASEAVASPAAASVSVAPAVSVAPGTAPGEGVNTAGAAGPAAAGAGPAAADARGAGPGVAGVAGVAGSAAAGAGSGAPGGAVDPGCGPAVEAQLRQQPILMPTPPAPPVTPTPPAAARGPRPATVTVAVILQYVVAGLLVAMVGLLVWEGVTYGLLIDEAADTPGASQFDADAERVGNWSMNGLAIALLVLLAGWLVTNTLLTARGNNVTRILNLAGLGAALGLVVLGACSGGLVSALPFSTTGYGASDPFAEYPLEEDPFLEEAPPTTDGGYYHENAFYDRLADLVTERNSVAFDVGMPLLGVVAVFLAITVMVLLLVPPTNRWFNPGRPAGPRPGPQPWPPHAAYGGPVSVAPFAMQPVPPQPFTVPHFPPQPNPYPPVPHYPVPPQNTAPPQNTVPPQHPMTFQHQPAPQDVQAPQNFPPVQRHPVPQQYPVPQHPEFPVQPPFTPGQQQYPGNFPPQ</sequence>
<evidence type="ECO:0000313" key="4">
    <source>
        <dbReference type="Proteomes" id="UP001240984"/>
    </source>
</evidence>